<evidence type="ECO:0000313" key="1">
    <source>
        <dbReference type="EMBL" id="KAK4127396.1"/>
    </source>
</evidence>
<dbReference type="GeneID" id="87827809"/>
<keyword evidence="2" id="KW-1185">Reference proteome</keyword>
<dbReference type="RefSeq" id="XP_062651167.1">
    <property type="nucleotide sequence ID" value="XM_062791040.1"/>
</dbReference>
<reference evidence="1" key="2">
    <citation type="submission" date="2023-05" db="EMBL/GenBank/DDBJ databases">
        <authorList>
            <consortium name="Lawrence Berkeley National Laboratory"/>
            <person name="Steindorff A."/>
            <person name="Hensen N."/>
            <person name="Bonometti L."/>
            <person name="Westerberg I."/>
            <person name="Brannstrom I.O."/>
            <person name="Guillou S."/>
            <person name="Cros-Aarteil S."/>
            <person name="Calhoun S."/>
            <person name="Haridas S."/>
            <person name="Kuo A."/>
            <person name="Mondo S."/>
            <person name="Pangilinan J."/>
            <person name="Riley R."/>
            <person name="Labutti K."/>
            <person name="Andreopoulos B."/>
            <person name="Lipzen A."/>
            <person name="Chen C."/>
            <person name="Yanf M."/>
            <person name="Daum C."/>
            <person name="Ng V."/>
            <person name="Clum A."/>
            <person name="Ohm R."/>
            <person name="Martin F."/>
            <person name="Silar P."/>
            <person name="Natvig D."/>
            <person name="Lalanne C."/>
            <person name="Gautier V."/>
            <person name="Ament-Velasquez S.L."/>
            <person name="Kruys A."/>
            <person name="Hutchinson M.I."/>
            <person name="Powell A.J."/>
            <person name="Barry K."/>
            <person name="Miller A.N."/>
            <person name="Grigoriev I.V."/>
            <person name="Debuchy R."/>
            <person name="Gladieux P."/>
            <person name="Thoren M.H."/>
            <person name="Johannesson H."/>
        </authorList>
    </citation>
    <scope>NUCLEOTIDE SEQUENCE</scope>
    <source>
        <strain evidence="1">CBS 731.68</strain>
    </source>
</reference>
<dbReference type="Proteomes" id="UP001302602">
    <property type="component" value="Unassembled WGS sequence"/>
</dbReference>
<dbReference type="EMBL" id="MU853224">
    <property type="protein sequence ID" value="KAK4127396.1"/>
    <property type="molecule type" value="Genomic_DNA"/>
</dbReference>
<gene>
    <name evidence="1" type="ORF">N657DRAFT_631220</name>
</gene>
<sequence>MTQKADRHRLVQDTMWTLKGRLGSEFDRHIRILGRMQETICELEKLLPIEMERYHLAARDCYSHNDLLTQGQVSWVGTPQQMPWQWHFKRLRIIFSKGKHRKVDKLAVCNQQQEILGYSERIIPIADKRKSSEPVGLFEKIRQHAWGVNDAFKRQWRCSRGCQPADHQAHLNLDAEAISGNLDVVFILSGSPSSLTPSWHHVQVAPTEAVPAACADLTNTQQSAVLAGIQETSFQQNAAART</sequence>
<organism evidence="1 2">
    <name type="scientific">Parathielavia appendiculata</name>
    <dbReference type="NCBI Taxonomy" id="2587402"/>
    <lineage>
        <taxon>Eukaryota</taxon>
        <taxon>Fungi</taxon>
        <taxon>Dikarya</taxon>
        <taxon>Ascomycota</taxon>
        <taxon>Pezizomycotina</taxon>
        <taxon>Sordariomycetes</taxon>
        <taxon>Sordariomycetidae</taxon>
        <taxon>Sordariales</taxon>
        <taxon>Chaetomiaceae</taxon>
        <taxon>Parathielavia</taxon>
    </lineage>
</organism>
<accession>A0AAN6U9B6</accession>
<reference evidence="1" key="1">
    <citation type="journal article" date="2023" name="Mol. Phylogenet. Evol.">
        <title>Genome-scale phylogeny and comparative genomics of the fungal order Sordariales.</title>
        <authorList>
            <person name="Hensen N."/>
            <person name="Bonometti L."/>
            <person name="Westerberg I."/>
            <person name="Brannstrom I.O."/>
            <person name="Guillou S."/>
            <person name="Cros-Aarteil S."/>
            <person name="Calhoun S."/>
            <person name="Haridas S."/>
            <person name="Kuo A."/>
            <person name="Mondo S."/>
            <person name="Pangilinan J."/>
            <person name="Riley R."/>
            <person name="LaButti K."/>
            <person name="Andreopoulos B."/>
            <person name="Lipzen A."/>
            <person name="Chen C."/>
            <person name="Yan M."/>
            <person name="Daum C."/>
            <person name="Ng V."/>
            <person name="Clum A."/>
            <person name="Steindorff A."/>
            <person name="Ohm R.A."/>
            <person name="Martin F."/>
            <person name="Silar P."/>
            <person name="Natvig D.O."/>
            <person name="Lalanne C."/>
            <person name="Gautier V."/>
            <person name="Ament-Velasquez S.L."/>
            <person name="Kruys A."/>
            <person name="Hutchinson M.I."/>
            <person name="Powell A.J."/>
            <person name="Barry K."/>
            <person name="Miller A.N."/>
            <person name="Grigoriev I.V."/>
            <person name="Debuchy R."/>
            <person name="Gladieux P."/>
            <person name="Hiltunen Thoren M."/>
            <person name="Johannesson H."/>
        </authorList>
    </citation>
    <scope>NUCLEOTIDE SEQUENCE</scope>
    <source>
        <strain evidence="1">CBS 731.68</strain>
    </source>
</reference>
<name>A0AAN6U9B6_9PEZI</name>
<proteinExistence type="predicted"/>
<protein>
    <submittedName>
        <fullName evidence="1">Uncharacterized protein</fullName>
    </submittedName>
</protein>
<dbReference type="AlphaFoldDB" id="A0AAN6U9B6"/>
<comment type="caution">
    <text evidence="1">The sequence shown here is derived from an EMBL/GenBank/DDBJ whole genome shotgun (WGS) entry which is preliminary data.</text>
</comment>
<evidence type="ECO:0000313" key="2">
    <source>
        <dbReference type="Proteomes" id="UP001302602"/>
    </source>
</evidence>